<dbReference type="Pfam" id="PF14568">
    <property type="entry name" value="SUKH_6"/>
    <property type="match status" value="1"/>
</dbReference>
<evidence type="ECO:0008006" key="3">
    <source>
        <dbReference type="Google" id="ProtNLM"/>
    </source>
</evidence>
<dbReference type="Gene3D" id="3.40.1580.10">
    <property type="entry name" value="SMI1/KNR4-like"/>
    <property type="match status" value="1"/>
</dbReference>
<accession>D7UZI7</accession>
<dbReference type="HOGENOM" id="CLU_2880496_0_0_9"/>
<dbReference type="STRING" id="525367.HMPREF0556_11517"/>
<organism evidence="1 2">
    <name type="scientific">Listeria grayi DSM 20601</name>
    <dbReference type="NCBI Taxonomy" id="525367"/>
    <lineage>
        <taxon>Bacteria</taxon>
        <taxon>Bacillati</taxon>
        <taxon>Bacillota</taxon>
        <taxon>Bacilli</taxon>
        <taxon>Bacillales</taxon>
        <taxon>Listeriaceae</taxon>
        <taxon>Listeria</taxon>
    </lineage>
</organism>
<comment type="caution">
    <text evidence="1">The sequence shown here is derived from an EMBL/GenBank/DDBJ whole genome shotgun (WGS) entry which is preliminary data.</text>
</comment>
<dbReference type="Proteomes" id="UP000010119">
    <property type="component" value="Unassembled WGS sequence"/>
</dbReference>
<sequence length="63" mass="7439">MFYSLCNQCQLAVLFAGDFLCLDFRESEEKPKTVVWNHEESNELEPVFYHVANSFDEFMNVVK</sequence>
<gene>
    <name evidence="1" type="ORF">HMPREF0556_11517</name>
</gene>
<evidence type="ECO:0000313" key="1">
    <source>
        <dbReference type="EMBL" id="EFI82832.1"/>
    </source>
</evidence>
<dbReference type="SUPFAM" id="SSF160631">
    <property type="entry name" value="SMI1/KNR4-like"/>
    <property type="match status" value="1"/>
</dbReference>
<dbReference type="InterPro" id="IPR037883">
    <property type="entry name" value="Knr4/Smi1-like_sf"/>
</dbReference>
<reference evidence="1" key="1">
    <citation type="submission" date="2010-06" db="EMBL/GenBank/DDBJ databases">
        <authorList>
            <person name="Muzny D."/>
            <person name="Qin X."/>
            <person name="Buhay C."/>
            <person name="Dugan-Rocha S."/>
            <person name="Ding Y."/>
            <person name="Chen G."/>
            <person name="Hawes A."/>
            <person name="Holder M."/>
            <person name="Jhangiani S."/>
            <person name="Johnson A."/>
            <person name="Khan Z."/>
            <person name="Li Z."/>
            <person name="Liu W."/>
            <person name="Liu X."/>
            <person name="Perez L."/>
            <person name="Shen H."/>
            <person name="Wang Q."/>
            <person name="Watt J."/>
            <person name="Xi L."/>
            <person name="Xin Y."/>
            <person name="Zhou J."/>
            <person name="Deng J."/>
            <person name="Jiang H."/>
            <person name="Liu Y."/>
            <person name="Qu J."/>
            <person name="Song X.-Z."/>
            <person name="Zhang L."/>
            <person name="Villasana D."/>
            <person name="Johnson A."/>
            <person name="Liu J."/>
            <person name="Liyanage D."/>
            <person name="Lorensuhewa L."/>
            <person name="Robinson T."/>
            <person name="Song A."/>
            <person name="Song B.-B."/>
            <person name="Dinh H."/>
            <person name="Thornton R."/>
            <person name="Coyle M."/>
            <person name="Francisco L."/>
            <person name="Jackson L."/>
            <person name="Javaid M."/>
            <person name="Korchina V."/>
            <person name="Kovar C."/>
            <person name="Mata R."/>
            <person name="Mathew T."/>
            <person name="Ngo R."/>
            <person name="Nguyen L."/>
            <person name="Nguyen N."/>
            <person name="Okwuonu G."/>
            <person name="Ongeri F."/>
            <person name="Pham C."/>
            <person name="Simmons D."/>
            <person name="Wilczek-Boney K."/>
            <person name="Hale W."/>
            <person name="Jakkamsetti A."/>
            <person name="Pham P."/>
            <person name="Ruth R."/>
            <person name="San Lucas F."/>
            <person name="Warren J."/>
            <person name="Zhang J."/>
            <person name="Zhao Z."/>
            <person name="Zhou C."/>
            <person name="Zhu D."/>
            <person name="Lee S."/>
            <person name="Bess C."/>
            <person name="Blankenburg K."/>
            <person name="Forbes L."/>
            <person name="Fu Q."/>
            <person name="Gubbala S."/>
            <person name="Hirani K."/>
            <person name="Jayaseelan J.C."/>
            <person name="Lara F."/>
            <person name="Munidasa M."/>
            <person name="Palculict T."/>
            <person name="Patil S."/>
            <person name="Pu L.-L."/>
            <person name="Saada N."/>
            <person name="Tang L."/>
            <person name="Weissenberger G."/>
            <person name="Zhu Y."/>
            <person name="Hemphill L."/>
            <person name="Shang Y."/>
            <person name="Youmans B."/>
            <person name="Ayvaz T."/>
            <person name="Ross M."/>
            <person name="Santibanez J."/>
            <person name="Aqrawi P."/>
            <person name="Gross S."/>
            <person name="Joshi V."/>
            <person name="Fowler G."/>
            <person name="Nazareth L."/>
            <person name="Reid J."/>
            <person name="Worley K."/>
            <person name="Petrosino J."/>
            <person name="Highlander S."/>
            <person name="Gibbs R."/>
        </authorList>
    </citation>
    <scope>NUCLEOTIDE SEQUENCE [LARGE SCALE GENOMIC DNA]</scope>
    <source>
        <strain evidence="1">DSM 20601</strain>
    </source>
</reference>
<protein>
    <recommendedName>
        <fullName evidence="3">Knr4/Smi1-like domain-containing protein</fullName>
    </recommendedName>
</protein>
<proteinExistence type="predicted"/>
<keyword evidence="2" id="KW-1185">Reference proteome</keyword>
<name>D7UZI7_LISGR</name>
<dbReference type="EMBL" id="ACCR02000005">
    <property type="protein sequence ID" value="EFI82832.1"/>
    <property type="molecule type" value="Genomic_DNA"/>
</dbReference>
<dbReference type="RefSeq" id="WP_003754294.1">
    <property type="nucleotide sequence ID" value="NZ_GL538352.1"/>
</dbReference>
<dbReference type="AlphaFoldDB" id="D7UZI7"/>
<evidence type="ECO:0000313" key="2">
    <source>
        <dbReference type="Proteomes" id="UP000010119"/>
    </source>
</evidence>
<dbReference type="eggNOG" id="ENOG502ZBAM">
    <property type="taxonomic scope" value="Bacteria"/>
</dbReference>